<keyword evidence="3" id="KW-0808">Transferase</keyword>
<evidence type="ECO:0000256" key="6">
    <source>
        <dbReference type="ARBA" id="ARBA00022840"/>
    </source>
</evidence>
<evidence type="ECO:0000256" key="5">
    <source>
        <dbReference type="ARBA" id="ARBA00022777"/>
    </source>
</evidence>
<evidence type="ECO:0000256" key="4">
    <source>
        <dbReference type="ARBA" id="ARBA00022741"/>
    </source>
</evidence>
<evidence type="ECO:0000256" key="2">
    <source>
        <dbReference type="ARBA" id="ARBA00022527"/>
    </source>
</evidence>
<comment type="caution">
    <text evidence="10">The sequence shown here is derived from an EMBL/GenBank/DDBJ whole genome shotgun (WGS) entry which is preliminary data.</text>
</comment>
<dbReference type="RefSeq" id="WP_380638262.1">
    <property type="nucleotide sequence ID" value="NZ_JBHSQO010000023.1"/>
</dbReference>
<keyword evidence="6 7" id="KW-0067">ATP-binding</keyword>
<dbReference type="InterPro" id="IPR008271">
    <property type="entry name" value="Ser/Thr_kinase_AS"/>
</dbReference>
<evidence type="ECO:0000259" key="9">
    <source>
        <dbReference type="PROSITE" id="PS50011"/>
    </source>
</evidence>
<gene>
    <name evidence="10" type="ORF">ACFP3R_22055</name>
</gene>
<dbReference type="SMART" id="SM00220">
    <property type="entry name" value="S_TKc"/>
    <property type="match status" value="1"/>
</dbReference>
<dbReference type="InterPro" id="IPR000719">
    <property type="entry name" value="Prot_kinase_dom"/>
</dbReference>
<accession>A0ABW1PB15</accession>
<dbReference type="PROSITE" id="PS00107">
    <property type="entry name" value="PROTEIN_KINASE_ATP"/>
    <property type="match status" value="1"/>
</dbReference>
<dbReference type="InterPro" id="IPR017441">
    <property type="entry name" value="Protein_kinase_ATP_BS"/>
</dbReference>
<reference evidence="11" key="1">
    <citation type="journal article" date="2019" name="Int. J. Syst. Evol. Microbiol.">
        <title>The Global Catalogue of Microorganisms (GCM) 10K type strain sequencing project: providing services to taxonomists for standard genome sequencing and annotation.</title>
        <authorList>
            <consortium name="The Broad Institute Genomics Platform"/>
            <consortium name="The Broad Institute Genome Sequencing Center for Infectious Disease"/>
            <person name="Wu L."/>
            <person name="Ma J."/>
        </authorList>
    </citation>
    <scope>NUCLEOTIDE SEQUENCE [LARGE SCALE GENOMIC DNA]</scope>
    <source>
        <strain evidence="11">CGMCC 4.7246</strain>
    </source>
</reference>
<dbReference type="Pfam" id="PF00069">
    <property type="entry name" value="Pkinase"/>
    <property type="match status" value="1"/>
</dbReference>
<evidence type="ECO:0000256" key="7">
    <source>
        <dbReference type="PROSITE-ProRule" id="PRU10141"/>
    </source>
</evidence>
<dbReference type="EC" id="2.7.11.1" evidence="1"/>
<evidence type="ECO:0000256" key="8">
    <source>
        <dbReference type="SAM" id="MobiDB-lite"/>
    </source>
</evidence>
<evidence type="ECO:0000256" key="1">
    <source>
        <dbReference type="ARBA" id="ARBA00012513"/>
    </source>
</evidence>
<feature type="compositionally biased region" description="Low complexity" evidence="8">
    <location>
        <begin position="440"/>
        <end position="498"/>
    </location>
</feature>
<dbReference type="PROSITE" id="PS50011">
    <property type="entry name" value="PROTEIN_KINASE_DOM"/>
    <property type="match status" value="1"/>
</dbReference>
<dbReference type="InterPro" id="IPR011009">
    <property type="entry name" value="Kinase-like_dom_sf"/>
</dbReference>
<protein>
    <recommendedName>
        <fullName evidence="1">non-specific serine/threonine protein kinase</fullName>
        <ecNumber evidence="1">2.7.11.1</ecNumber>
    </recommendedName>
</protein>
<evidence type="ECO:0000313" key="10">
    <source>
        <dbReference type="EMBL" id="MFC6091962.1"/>
    </source>
</evidence>
<name>A0ABW1PB15_9PSEU</name>
<keyword evidence="2" id="KW-0723">Serine/threonine-protein kinase</keyword>
<keyword evidence="5 10" id="KW-0418">Kinase</keyword>
<dbReference type="SUPFAM" id="SSF56112">
    <property type="entry name" value="Protein kinase-like (PK-like)"/>
    <property type="match status" value="1"/>
</dbReference>
<feature type="compositionally biased region" description="Low complexity" evidence="8">
    <location>
        <begin position="398"/>
        <end position="428"/>
    </location>
</feature>
<feature type="region of interest" description="Disordered" evidence="8">
    <location>
        <begin position="398"/>
        <end position="521"/>
    </location>
</feature>
<keyword evidence="4 7" id="KW-0547">Nucleotide-binding</keyword>
<dbReference type="EMBL" id="JBHSQO010000023">
    <property type="protein sequence ID" value="MFC6091962.1"/>
    <property type="molecule type" value="Genomic_DNA"/>
</dbReference>
<dbReference type="PROSITE" id="PS00108">
    <property type="entry name" value="PROTEIN_KINASE_ST"/>
    <property type="match status" value="1"/>
</dbReference>
<dbReference type="PANTHER" id="PTHR43289:SF6">
    <property type="entry name" value="SERINE_THREONINE-PROTEIN KINASE NEKL-3"/>
    <property type="match status" value="1"/>
</dbReference>
<proteinExistence type="predicted"/>
<dbReference type="Proteomes" id="UP001596220">
    <property type="component" value="Unassembled WGS sequence"/>
</dbReference>
<keyword evidence="11" id="KW-1185">Reference proteome</keyword>
<dbReference type="Gene3D" id="1.10.510.10">
    <property type="entry name" value="Transferase(Phosphotransferase) domain 1"/>
    <property type="match status" value="1"/>
</dbReference>
<evidence type="ECO:0000313" key="11">
    <source>
        <dbReference type="Proteomes" id="UP001596220"/>
    </source>
</evidence>
<dbReference type="Gene3D" id="3.30.200.20">
    <property type="entry name" value="Phosphorylase Kinase, domain 1"/>
    <property type="match status" value="1"/>
</dbReference>
<dbReference type="CDD" id="cd14014">
    <property type="entry name" value="STKc_PknB_like"/>
    <property type="match status" value="1"/>
</dbReference>
<dbReference type="GO" id="GO:0016301">
    <property type="term" value="F:kinase activity"/>
    <property type="evidence" value="ECO:0007669"/>
    <property type="project" value="UniProtKB-KW"/>
</dbReference>
<dbReference type="PANTHER" id="PTHR43289">
    <property type="entry name" value="MITOGEN-ACTIVATED PROTEIN KINASE KINASE KINASE 20-RELATED"/>
    <property type="match status" value="1"/>
</dbReference>
<organism evidence="10 11">
    <name type="scientific">Saccharothrix lopnurensis</name>
    <dbReference type="NCBI Taxonomy" id="1670621"/>
    <lineage>
        <taxon>Bacteria</taxon>
        <taxon>Bacillati</taxon>
        <taxon>Actinomycetota</taxon>
        <taxon>Actinomycetes</taxon>
        <taxon>Pseudonocardiales</taxon>
        <taxon>Pseudonocardiaceae</taxon>
        <taxon>Saccharothrix</taxon>
    </lineage>
</organism>
<feature type="binding site" evidence="7">
    <location>
        <position position="43"/>
    </location>
    <ligand>
        <name>ATP</name>
        <dbReference type="ChEBI" id="CHEBI:30616"/>
    </ligand>
</feature>
<evidence type="ECO:0000256" key="3">
    <source>
        <dbReference type="ARBA" id="ARBA00022679"/>
    </source>
</evidence>
<feature type="domain" description="Protein kinase" evidence="9">
    <location>
        <begin position="14"/>
        <end position="268"/>
    </location>
</feature>
<sequence>MSQSVSENEVAGRYRLIEPIGTGGMAEVHRGWDTVLRRHVAIKLFQPGFDPAAAQRFDQEVRALAGLSHPGLVSVYDADTEAGTPFVVLQLVEGDTLRQRISRGPLPVDRVRRLGAGLADALAHVHSRGLVHRDVKPSNILLDQEENPYLADFGLVHLTGATRLTRTDQMVGTAAYLAPEQVLGQDIDPQADVYALGLVLLECLTGRREYGGGDVEAAIARLHRAPVLPEHLPSDVEHLLSRMTAAEPHERPAAHDCAEVLAAEAAGLVPLPRSCTTPAGGISLPRGAAPAAVTGPAATAPDIATPDIATPAAAPEIAAPAATLAATAPVIAPDATAPAVAPSATAPAVAPAIAPDATVMTAAPPRERRLPNKTLLTSAGALFGAFAITTALTWGDEPATSAPVPTTSPSAPVQSAATAPPGSPGTPAQVTAGPRQVVNPPQATDAPQVTTTAPPVTTSAATPVPTSQPAAGPDTGTTTEPTEPVVPTTVPQQTSDPVEPTTDDPGTTAEPEEPTAPSSSG</sequence>